<dbReference type="Pfam" id="PF25888">
    <property type="entry name" value="WHD_DnaB"/>
    <property type="match status" value="1"/>
</dbReference>
<feature type="coiled-coil region" evidence="2">
    <location>
        <begin position="387"/>
        <end position="414"/>
    </location>
</feature>
<evidence type="ECO:0000313" key="6">
    <source>
        <dbReference type="Proteomes" id="UP001597214"/>
    </source>
</evidence>
<dbReference type="Pfam" id="PF07261">
    <property type="entry name" value="DnaB_2"/>
    <property type="match status" value="1"/>
</dbReference>
<dbReference type="RefSeq" id="WP_377928335.1">
    <property type="nucleotide sequence ID" value="NZ_JBHUEM010000016.1"/>
</dbReference>
<name>A0ABW4LR27_9BACI</name>
<gene>
    <name evidence="5" type="ORF">ACFSCX_11300</name>
</gene>
<sequence>MQSWKEVLPVDQYLVKTDTVLHDFDRRFLSLVYQPLIGPLSFSLYMLLWSELEAYKYWGSPSTHKSIMESMRTNLDNILVARYKLEGIGLLKTYVQKTTDVRNFIYDLQPPLSPAIFFSSEFPYSIFLKNEVGEFRFNKLKSLFVTKAVNQNDFQNISKSFSDIFETTRNQSQYMNGSLEEDHQEFIHREEKGMEKIDVGTLEFDFDQFIYGLSKNFVPRHLITDEVEKRIKLLAYVYGFSPLDMQKVVLDATSSDEEEIDLEVLSQKAKVYYDIENYGRIPSLSYKIQPLDLQTMRYREPKTEEEKRILHFETTSPKDFLSELAGGAMPTGSDLSLVESIMENQKLEPGVVNVLLYYVVVHKKMNLNRNYMTTTASNWARLKVRTVKEALDQIAEFEKNVIEYKEKETKSKNNQNTGLRKPIRKEILPEWMTDPEYIEKRKQQLLNKTNTNEDK</sequence>
<feature type="domain" description="DnaB/C C-terminal" evidence="3">
    <location>
        <begin position="328"/>
        <end position="393"/>
    </location>
</feature>
<keyword evidence="2" id="KW-0175">Coiled coil</keyword>
<comment type="similarity">
    <text evidence="1">Belongs to the DnaB/DnaD family.</text>
</comment>
<dbReference type="InterPro" id="IPR006343">
    <property type="entry name" value="DnaB/C_C"/>
</dbReference>
<evidence type="ECO:0000259" key="3">
    <source>
        <dbReference type="Pfam" id="PF07261"/>
    </source>
</evidence>
<feature type="domain" description="Replicative helicase loading/DNA remodeling protein DnaB N-terminal winged helix" evidence="4">
    <location>
        <begin position="9"/>
        <end position="270"/>
    </location>
</feature>
<evidence type="ECO:0000256" key="2">
    <source>
        <dbReference type="SAM" id="Coils"/>
    </source>
</evidence>
<evidence type="ECO:0000313" key="5">
    <source>
        <dbReference type="EMBL" id="MFD1737138.1"/>
    </source>
</evidence>
<dbReference type="InterPro" id="IPR058660">
    <property type="entry name" value="WHD_DnaB"/>
</dbReference>
<evidence type="ECO:0000259" key="4">
    <source>
        <dbReference type="Pfam" id="PF25888"/>
    </source>
</evidence>
<dbReference type="EMBL" id="JBHUEM010000016">
    <property type="protein sequence ID" value="MFD1737138.1"/>
    <property type="molecule type" value="Genomic_DNA"/>
</dbReference>
<evidence type="ECO:0000256" key="1">
    <source>
        <dbReference type="ARBA" id="ARBA00093462"/>
    </source>
</evidence>
<comment type="caution">
    <text evidence="5">The sequence shown here is derived from an EMBL/GenBank/DDBJ whole genome shotgun (WGS) entry which is preliminary data.</text>
</comment>
<organism evidence="5 6">
    <name type="scientific">Bacillus salitolerans</name>
    <dbReference type="NCBI Taxonomy" id="1437434"/>
    <lineage>
        <taxon>Bacteria</taxon>
        <taxon>Bacillati</taxon>
        <taxon>Bacillota</taxon>
        <taxon>Bacilli</taxon>
        <taxon>Bacillales</taxon>
        <taxon>Bacillaceae</taxon>
        <taxon>Bacillus</taxon>
    </lineage>
</organism>
<accession>A0ABW4LR27</accession>
<proteinExistence type="inferred from homology"/>
<protein>
    <submittedName>
        <fullName evidence="5">Replication initiation and membrane attachment family protein</fullName>
    </submittedName>
</protein>
<dbReference type="Proteomes" id="UP001597214">
    <property type="component" value="Unassembled WGS sequence"/>
</dbReference>
<reference evidence="6" key="1">
    <citation type="journal article" date="2019" name="Int. J. Syst. Evol. Microbiol.">
        <title>The Global Catalogue of Microorganisms (GCM) 10K type strain sequencing project: providing services to taxonomists for standard genome sequencing and annotation.</title>
        <authorList>
            <consortium name="The Broad Institute Genomics Platform"/>
            <consortium name="The Broad Institute Genome Sequencing Center for Infectious Disease"/>
            <person name="Wu L."/>
            <person name="Ma J."/>
        </authorList>
    </citation>
    <scope>NUCLEOTIDE SEQUENCE [LARGE SCALE GENOMIC DNA]</scope>
    <source>
        <strain evidence="6">CCUG 49339</strain>
    </source>
</reference>
<keyword evidence="6" id="KW-1185">Reference proteome</keyword>